<evidence type="ECO:0000256" key="3">
    <source>
        <dbReference type="ARBA" id="ARBA00022737"/>
    </source>
</evidence>
<keyword evidence="11" id="KW-1185">Reference proteome</keyword>
<keyword evidence="2" id="KW-0479">Metal-binding</keyword>
<evidence type="ECO:0000256" key="4">
    <source>
        <dbReference type="ARBA" id="ARBA00022771"/>
    </source>
</evidence>
<feature type="region of interest" description="Disordered" evidence="8">
    <location>
        <begin position="17"/>
        <end position="65"/>
    </location>
</feature>
<dbReference type="PROSITE" id="PS00028">
    <property type="entry name" value="ZINC_FINGER_C2H2_1"/>
    <property type="match status" value="2"/>
</dbReference>
<sequence>MFSDAIKQEVEAQSEWGKQAWWSTGAPSTQTPANRATDPPSLRNRASHHGDSKTMTSQPKLQGQRTCTSYHKASSRLRALRHTPGFPPESGELGSAHFGKSVSQLINVRSHLRHNMERTLHSCAQCGKSFSHFSHLKAHQQTHTGERPFCCTLCGRSFTKLSNLKAQRRVHTGERPYNCTECGKRFTQKCNLKRHQRIHSAERLFSYQ</sequence>
<dbReference type="PANTHER" id="PTHR23235">
    <property type="entry name" value="KRUEPPEL-LIKE TRANSCRIPTION FACTOR"/>
    <property type="match status" value="1"/>
</dbReference>
<accession>A0A9Q1IIR8</accession>
<dbReference type="EMBL" id="JAINUF010000014">
    <property type="protein sequence ID" value="KAJ8342075.1"/>
    <property type="molecule type" value="Genomic_DNA"/>
</dbReference>
<evidence type="ECO:0000256" key="8">
    <source>
        <dbReference type="SAM" id="MobiDB-lite"/>
    </source>
</evidence>
<dbReference type="OrthoDB" id="8922241at2759"/>
<evidence type="ECO:0000256" key="7">
    <source>
        <dbReference type="PROSITE-ProRule" id="PRU00042"/>
    </source>
</evidence>
<evidence type="ECO:0000256" key="2">
    <source>
        <dbReference type="ARBA" id="ARBA00022723"/>
    </source>
</evidence>
<dbReference type="AlphaFoldDB" id="A0A9Q1IIR8"/>
<dbReference type="InterPro" id="IPR013087">
    <property type="entry name" value="Znf_C2H2_type"/>
</dbReference>
<feature type="domain" description="C2H2-type" evidence="9">
    <location>
        <begin position="177"/>
        <end position="204"/>
    </location>
</feature>
<evidence type="ECO:0000256" key="5">
    <source>
        <dbReference type="ARBA" id="ARBA00022833"/>
    </source>
</evidence>
<proteinExistence type="predicted"/>
<evidence type="ECO:0000313" key="10">
    <source>
        <dbReference type="EMBL" id="KAJ8342075.1"/>
    </source>
</evidence>
<dbReference type="Gene3D" id="3.30.160.60">
    <property type="entry name" value="Classic Zinc Finger"/>
    <property type="match status" value="3"/>
</dbReference>
<dbReference type="PROSITE" id="PS50157">
    <property type="entry name" value="ZINC_FINGER_C2H2_2"/>
    <property type="match status" value="3"/>
</dbReference>
<dbReference type="GO" id="GO:0005634">
    <property type="term" value="C:nucleus"/>
    <property type="evidence" value="ECO:0007669"/>
    <property type="project" value="UniProtKB-SubCell"/>
</dbReference>
<feature type="domain" description="C2H2-type" evidence="9">
    <location>
        <begin position="149"/>
        <end position="176"/>
    </location>
</feature>
<comment type="subcellular location">
    <subcellularLocation>
        <location evidence="1">Nucleus</location>
    </subcellularLocation>
</comment>
<organism evidence="10 11">
    <name type="scientific">Synaphobranchus kaupii</name>
    <name type="common">Kaup's arrowtooth eel</name>
    <dbReference type="NCBI Taxonomy" id="118154"/>
    <lineage>
        <taxon>Eukaryota</taxon>
        <taxon>Metazoa</taxon>
        <taxon>Chordata</taxon>
        <taxon>Craniata</taxon>
        <taxon>Vertebrata</taxon>
        <taxon>Euteleostomi</taxon>
        <taxon>Actinopterygii</taxon>
        <taxon>Neopterygii</taxon>
        <taxon>Teleostei</taxon>
        <taxon>Anguilliformes</taxon>
        <taxon>Synaphobranchidae</taxon>
        <taxon>Synaphobranchus</taxon>
    </lineage>
</organism>
<dbReference type="SUPFAM" id="SSF57667">
    <property type="entry name" value="beta-beta-alpha zinc fingers"/>
    <property type="match status" value="2"/>
</dbReference>
<dbReference type="FunFam" id="3.30.160.60:FF:001155">
    <property type="entry name" value="Zinc finger 30C"/>
    <property type="match status" value="1"/>
</dbReference>
<feature type="compositionally biased region" description="Polar residues" evidence="8">
    <location>
        <begin position="21"/>
        <end position="34"/>
    </location>
</feature>
<reference evidence="10" key="1">
    <citation type="journal article" date="2023" name="Science">
        <title>Genome structures resolve the early diversification of teleost fishes.</title>
        <authorList>
            <person name="Parey E."/>
            <person name="Louis A."/>
            <person name="Montfort J."/>
            <person name="Bouchez O."/>
            <person name="Roques C."/>
            <person name="Iampietro C."/>
            <person name="Lluch J."/>
            <person name="Castinel A."/>
            <person name="Donnadieu C."/>
            <person name="Desvignes T."/>
            <person name="Floi Bucao C."/>
            <person name="Jouanno E."/>
            <person name="Wen M."/>
            <person name="Mejri S."/>
            <person name="Dirks R."/>
            <person name="Jansen H."/>
            <person name="Henkel C."/>
            <person name="Chen W.J."/>
            <person name="Zahm M."/>
            <person name="Cabau C."/>
            <person name="Klopp C."/>
            <person name="Thompson A.W."/>
            <person name="Robinson-Rechavi M."/>
            <person name="Braasch I."/>
            <person name="Lecointre G."/>
            <person name="Bobe J."/>
            <person name="Postlethwait J.H."/>
            <person name="Berthelot C."/>
            <person name="Roest Crollius H."/>
            <person name="Guiguen Y."/>
        </authorList>
    </citation>
    <scope>NUCLEOTIDE SEQUENCE</scope>
    <source>
        <strain evidence="10">WJC10195</strain>
    </source>
</reference>
<protein>
    <recommendedName>
        <fullName evidence="9">C2H2-type domain-containing protein</fullName>
    </recommendedName>
</protein>
<evidence type="ECO:0000256" key="1">
    <source>
        <dbReference type="ARBA" id="ARBA00004123"/>
    </source>
</evidence>
<dbReference type="Pfam" id="PF00096">
    <property type="entry name" value="zf-C2H2"/>
    <property type="match status" value="2"/>
</dbReference>
<keyword evidence="6" id="KW-0539">Nucleus</keyword>
<feature type="domain" description="C2H2-type" evidence="9">
    <location>
        <begin position="121"/>
        <end position="148"/>
    </location>
</feature>
<gene>
    <name evidence="10" type="ORF">SKAU_G00320030</name>
</gene>
<dbReference type="PANTHER" id="PTHR23235:SF142">
    <property type="entry name" value="ZINC FINGER PROTEIN 384"/>
    <property type="match status" value="1"/>
</dbReference>
<dbReference type="Proteomes" id="UP001152622">
    <property type="component" value="Chromosome 14"/>
</dbReference>
<dbReference type="GO" id="GO:0008270">
    <property type="term" value="F:zinc ion binding"/>
    <property type="evidence" value="ECO:0007669"/>
    <property type="project" value="UniProtKB-KW"/>
</dbReference>
<dbReference type="FunFam" id="3.30.160.60:FF:000358">
    <property type="entry name" value="zinc finger protein 24"/>
    <property type="match status" value="1"/>
</dbReference>
<comment type="caution">
    <text evidence="10">The sequence shown here is derived from an EMBL/GenBank/DDBJ whole genome shotgun (WGS) entry which is preliminary data.</text>
</comment>
<dbReference type="FunFam" id="3.30.160.60:FF:001498">
    <property type="entry name" value="Zinc finger protein 404"/>
    <property type="match status" value="1"/>
</dbReference>
<feature type="compositionally biased region" description="Polar residues" evidence="8">
    <location>
        <begin position="53"/>
        <end position="65"/>
    </location>
</feature>
<dbReference type="InterPro" id="IPR036236">
    <property type="entry name" value="Znf_C2H2_sf"/>
</dbReference>
<dbReference type="GO" id="GO:0000981">
    <property type="term" value="F:DNA-binding transcription factor activity, RNA polymerase II-specific"/>
    <property type="evidence" value="ECO:0007669"/>
    <property type="project" value="TreeGrafter"/>
</dbReference>
<evidence type="ECO:0000256" key="6">
    <source>
        <dbReference type="ARBA" id="ARBA00023242"/>
    </source>
</evidence>
<name>A0A9Q1IIR8_SYNKA</name>
<dbReference type="SMART" id="SM00355">
    <property type="entry name" value="ZnF_C2H2"/>
    <property type="match status" value="3"/>
</dbReference>
<keyword evidence="5" id="KW-0862">Zinc</keyword>
<keyword evidence="3" id="KW-0677">Repeat</keyword>
<evidence type="ECO:0000259" key="9">
    <source>
        <dbReference type="PROSITE" id="PS50157"/>
    </source>
</evidence>
<evidence type="ECO:0000313" key="11">
    <source>
        <dbReference type="Proteomes" id="UP001152622"/>
    </source>
</evidence>
<keyword evidence="4 7" id="KW-0863">Zinc-finger</keyword>
<dbReference type="GO" id="GO:0000978">
    <property type="term" value="F:RNA polymerase II cis-regulatory region sequence-specific DNA binding"/>
    <property type="evidence" value="ECO:0007669"/>
    <property type="project" value="TreeGrafter"/>
</dbReference>